<comment type="caution">
    <text evidence="2">The sequence shown here is derived from an EMBL/GenBank/DDBJ whole genome shotgun (WGS) entry which is preliminary data.</text>
</comment>
<organism evidence="2 3">
    <name type="scientific">Puccinia graminis f. sp. tritici</name>
    <dbReference type="NCBI Taxonomy" id="56615"/>
    <lineage>
        <taxon>Eukaryota</taxon>
        <taxon>Fungi</taxon>
        <taxon>Dikarya</taxon>
        <taxon>Basidiomycota</taxon>
        <taxon>Pucciniomycotina</taxon>
        <taxon>Pucciniomycetes</taxon>
        <taxon>Pucciniales</taxon>
        <taxon>Pucciniaceae</taxon>
        <taxon>Puccinia</taxon>
    </lineage>
</organism>
<feature type="compositionally biased region" description="Basic residues" evidence="1">
    <location>
        <begin position="74"/>
        <end position="86"/>
    </location>
</feature>
<reference evidence="2 3" key="1">
    <citation type="submission" date="2019-05" db="EMBL/GenBank/DDBJ databases">
        <title>Emergence of the Ug99 lineage of the wheat stem rust pathogen through somatic hybridization.</title>
        <authorList>
            <person name="Li F."/>
            <person name="Upadhyaya N.M."/>
            <person name="Sperschneider J."/>
            <person name="Matny O."/>
            <person name="Nguyen-Phuc H."/>
            <person name="Mago R."/>
            <person name="Raley C."/>
            <person name="Miller M.E."/>
            <person name="Silverstein K.A.T."/>
            <person name="Henningsen E."/>
            <person name="Hirsch C.D."/>
            <person name="Visser B."/>
            <person name="Pretorius Z.A."/>
            <person name="Steffenson B.J."/>
            <person name="Schwessinger B."/>
            <person name="Dodds P.N."/>
            <person name="Figueroa M."/>
        </authorList>
    </citation>
    <scope>NUCLEOTIDE SEQUENCE [LARGE SCALE GENOMIC DNA]</scope>
    <source>
        <strain evidence="2 3">Ug99</strain>
    </source>
</reference>
<gene>
    <name evidence="2" type="ORF">PGTUg99_033457</name>
</gene>
<dbReference type="Proteomes" id="UP000325313">
    <property type="component" value="Unassembled WGS sequence"/>
</dbReference>
<sequence>MPAKIIAEMPAEIPAEMPAANVERPSQTAEKPKLTFRLRLIPPTQPPAQNSANGQITLTDPSGVQEVANNGNQKIRRSTRAKKSTQ</sequence>
<feature type="compositionally biased region" description="Polar residues" evidence="1">
    <location>
        <begin position="47"/>
        <end position="73"/>
    </location>
</feature>
<evidence type="ECO:0000256" key="1">
    <source>
        <dbReference type="SAM" id="MobiDB-lite"/>
    </source>
</evidence>
<proteinExistence type="predicted"/>
<dbReference type="AlphaFoldDB" id="A0A5B0PR07"/>
<name>A0A5B0PR07_PUCGR</name>
<evidence type="ECO:0000313" key="3">
    <source>
        <dbReference type="Proteomes" id="UP000325313"/>
    </source>
</evidence>
<accession>A0A5B0PR07</accession>
<dbReference type="EMBL" id="VDEP01000338">
    <property type="protein sequence ID" value="KAA1102409.1"/>
    <property type="molecule type" value="Genomic_DNA"/>
</dbReference>
<protein>
    <submittedName>
        <fullName evidence="2">Uncharacterized protein</fullName>
    </submittedName>
</protein>
<evidence type="ECO:0000313" key="2">
    <source>
        <dbReference type="EMBL" id="KAA1102409.1"/>
    </source>
</evidence>
<feature type="region of interest" description="Disordered" evidence="1">
    <location>
        <begin position="42"/>
        <end position="86"/>
    </location>
</feature>